<dbReference type="RefSeq" id="WP_080608637.1">
    <property type="nucleotide sequence ID" value="NZ_CAWNHI010000001.1"/>
</dbReference>
<reference evidence="2 3" key="1">
    <citation type="submission" date="2017-08" db="EMBL/GenBank/DDBJ databases">
        <title>The Vibrio qinghaiensis sp.-Q67 is a luminous bacteria isolated firstly from Qinghai lake, Qinghai province, China, which has been proved to be very sensitive to detect environmental and food pollutants. Therefore, complete genome analysis of V. qinghaiensis sp.-Q67 highlights the potential application of this strain on detection of hazards in the contaminated environments.</title>
        <authorList>
            <person name="Gong L."/>
        </authorList>
    </citation>
    <scope>NUCLEOTIDE SEQUENCE [LARGE SCALE GENOMIC DNA]</scope>
    <source>
        <strain evidence="2 3">Q67</strain>
    </source>
</reference>
<name>A0A223MV44_9VIBR</name>
<dbReference type="KEGG" id="vqi:CCZ37_02100"/>
<evidence type="ECO:0000313" key="2">
    <source>
        <dbReference type="EMBL" id="ASU21460.1"/>
    </source>
</evidence>
<sequence length="338" mass="39314">MTQDERIEIINKISRTLSILMCDMKLQQSMNIYALNIHAEDFYCNVFNFLYLGKNFNNANSASSNEAYIDLVDHKSKHMIQVTTSTGKEKIDNSLKILESHNSHYKQYEFDIFFLLDKPKNLQKATIESYKNKYGIEDIREHLKDHTDLLNDIKNLKDDRLRVIYEEFFKDISEKYTDEMTLQIVFDLLVKDSNSKNVDYSVDFNNVGLEKKIGINNLNRRVSNQLFIGSEASLPIYEHIEGAVLTELRVLIVDGLYTSIIKQYLSNAGAAPRELAKKKTDELHHLASKDYKLDFSTILGELCHKIEDKTYKVSYQETSMAWVIIAYFFEECDIGMKQ</sequence>
<organism evidence="2 3">
    <name type="scientific">Vibrio qinghaiensis</name>
    <dbReference type="NCBI Taxonomy" id="2025808"/>
    <lineage>
        <taxon>Bacteria</taxon>
        <taxon>Pseudomonadati</taxon>
        <taxon>Pseudomonadota</taxon>
        <taxon>Gammaproteobacteria</taxon>
        <taxon>Vibrionales</taxon>
        <taxon>Vibrionaceae</taxon>
        <taxon>Vibrio</taxon>
    </lineage>
</organism>
<dbReference type="EMBL" id="CP022741">
    <property type="protein sequence ID" value="ASU21460.1"/>
    <property type="molecule type" value="Genomic_DNA"/>
</dbReference>
<keyword evidence="3" id="KW-1185">Reference proteome</keyword>
<accession>A0A223MV44</accession>
<evidence type="ECO:0000313" key="3">
    <source>
        <dbReference type="Proteomes" id="UP000215148"/>
    </source>
</evidence>
<dbReference type="AlphaFoldDB" id="A0A223MV44"/>
<dbReference type="NCBIfam" id="NF033859">
    <property type="entry name" value="SMEK_N"/>
    <property type="match status" value="1"/>
</dbReference>
<gene>
    <name evidence="2" type="ORF">CCZ37_02100</name>
</gene>
<dbReference type="InterPro" id="IPR047740">
    <property type="entry name" value="SMEK_dom"/>
</dbReference>
<dbReference type="Pfam" id="PF21941">
    <property type="entry name" value="SMEK_N"/>
    <property type="match status" value="1"/>
</dbReference>
<protein>
    <recommendedName>
        <fullName evidence="1">SMEK domain-containing protein</fullName>
    </recommendedName>
</protein>
<feature type="domain" description="SMEK" evidence="1">
    <location>
        <begin position="12"/>
        <end position="154"/>
    </location>
</feature>
<proteinExistence type="predicted"/>
<evidence type="ECO:0000259" key="1">
    <source>
        <dbReference type="Pfam" id="PF21941"/>
    </source>
</evidence>
<dbReference type="Proteomes" id="UP000215148">
    <property type="component" value="Chromosome 1"/>
</dbReference>